<dbReference type="SUPFAM" id="SSF64356">
    <property type="entry name" value="SNARE-like"/>
    <property type="match status" value="1"/>
</dbReference>
<dbReference type="Gene3D" id="3.30.450.60">
    <property type="match status" value="1"/>
</dbReference>
<sequence length="1267" mass="141186">MKTRVESQMEMFLLRCRICHQLAERNFKGLSKVLTLPDVFMEKHWKSVVSRSVCDYFFDQQRKVGSPEDMPPVIATPHHYLISIHRCSMFFVAVCMTEVPPLFVIEFLHRVVDTFDDYFSECTESIIKEHYVVVYEANRVCFLVGLLPNFHMWESCQMMPLVGWFSRGSPVSRVFIPAPSALKTSMAQNQTVRDEASLVTEVRTFIGIPPVLLTRGCRGLWSRSAGFTLGVAPVLVRPRRSSPMVDMVAGRRWCGRWPLGLLVLVVLVHRKRLPPLPGKVDLVRSQGVRQLKFGVGNSLKYDEQQGCQLSYHSNRPPRLRQNGEYGGGGVYGSPIIYYGHNLISKLASIPSLWGLGCGDNPALLVNIREECPTAVVTFSGVIGVQVIILPCTITTMREFTALWGATRDFHPLHRYVPFSVDSAVQPRPNTLALVLCMPHCQAGRRKAARQTLAGVTFYGALGPPVLGDEALKLVTSAVLPQQTDQRAWLAIPLTPRHRRADDQDAGSEEATSSLLLSTPCFFHHSPLGRKKPTPAACSTRSFFSDCSKALKIFWRLITTTVHRNQPTRVKLGVALNHSIVITHPLEGLPCCTSLLIEYGSTTTTRKTSTRWLSSQANLYSVHHSELGRKGVRVGSGGLTPVDTTPKCRAVQAKAIRCAVSTTLEFHWVYLLSVRLRPWKAELMLPANWGGLTSRLHFNLYFHHLLRQQGLRIHYLKPSTEGDIPLGIANPWFGGYQTINCQPTPDFSSHQCTTSRCDQQQPSAFTAVGAAASMGHRPDSILTEICVIKAVVICSVSAILPSGQLSNVPWRRTGVKYTNNEAYFDVVEEVDAIIDKAGSTVFAEIQGYVSIVTQTISLRRQSSSPHCTSMPRRARGQEDYKSMCSPETPVVLHTWLRPLAPSLVLELSAALEVRLSDLLKALQQLHQRHSRISSTLLQQSLKILSTILVLPPLLEHRVQLICSAAVLALHIARELCCLLSFREAVRFTCLMPYTQSSGTRWHDGKATTATDANRSCNPVPTALCSVTPLERAQAVRQLERPHLPAHSHTLFQPLIKTTCQPHPVITDICQGHDVLLRLSYACSSRQPPHQQLTKEQPRTPLSTGKSVAVCQPIYQAIDCCIKLSGMPDLTLSFMNPRLFDDVSFHPCVRFKRWEALQESSQSTHLRTHDYAKAPKNELKVLREVTQSDSPALLLGLCVKTVSLQAERILSFIPPDGNFRLMSYHIGSQNIVAIPVYIRHNISFREAGGGRLDITVGPKQTIGRTVRVI</sequence>
<evidence type="ECO:0000256" key="1">
    <source>
        <dbReference type="ARBA" id="ARBA00004308"/>
    </source>
</evidence>
<dbReference type="EMBL" id="JARBHB010000008">
    <property type="protein sequence ID" value="KAJ8877188.1"/>
    <property type="molecule type" value="Genomic_DNA"/>
</dbReference>
<proteinExistence type="predicted"/>
<dbReference type="InterPro" id="IPR028565">
    <property type="entry name" value="MHD"/>
</dbReference>
<dbReference type="InterPro" id="IPR036168">
    <property type="entry name" value="AP2_Mu_C_sf"/>
</dbReference>
<gene>
    <name evidence="6" type="ORF">PR048_021642</name>
</gene>
<evidence type="ECO:0000313" key="6">
    <source>
        <dbReference type="EMBL" id="KAJ8877188.1"/>
    </source>
</evidence>
<dbReference type="InterPro" id="IPR018240">
    <property type="entry name" value="Clathrin_mu_CS"/>
</dbReference>
<evidence type="ECO:0000256" key="2">
    <source>
        <dbReference type="ARBA" id="ARBA00022448"/>
    </source>
</evidence>
<dbReference type="InterPro" id="IPR011012">
    <property type="entry name" value="Longin-like_dom_sf"/>
</dbReference>
<dbReference type="InterPro" id="IPR050431">
    <property type="entry name" value="Adaptor_comp_med_subunit"/>
</dbReference>
<dbReference type="PANTHER" id="PTHR10529">
    <property type="entry name" value="AP COMPLEX SUBUNIT MU"/>
    <property type="match status" value="1"/>
</dbReference>
<dbReference type="SUPFAM" id="SSF49447">
    <property type="entry name" value="Second domain of Mu2 adaptin subunit (ap50) of ap2 adaptor"/>
    <property type="match status" value="3"/>
</dbReference>
<accession>A0ABQ9GYT1</accession>
<comment type="subcellular location">
    <subcellularLocation>
        <location evidence="1">Endomembrane system</location>
    </subcellularLocation>
</comment>
<name>A0ABQ9GYT1_9NEOP</name>
<keyword evidence="2" id="KW-0813">Transport</keyword>
<organism evidence="6 7">
    <name type="scientific">Dryococelus australis</name>
    <dbReference type="NCBI Taxonomy" id="614101"/>
    <lineage>
        <taxon>Eukaryota</taxon>
        <taxon>Metazoa</taxon>
        <taxon>Ecdysozoa</taxon>
        <taxon>Arthropoda</taxon>
        <taxon>Hexapoda</taxon>
        <taxon>Insecta</taxon>
        <taxon>Pterygota</taxon>
        <taxon>Neoptera</taxon>
        <taxon>Polyneoptera</taxon>
        <taxon>Phasmatodea</taxon>
        <taxon>Verophasmatodea</taxon>
        <taxon>Anareolatae</taxon>
        <taxon>Phasmatidae</taxon>
        <taxon>Eurycanthinae</taxon>
        <taxon>Dryococelus</taxon>
    </lineage>
</organism>
<keyword evidence="7" id="KW-1185">Reference proteome</keyword>
<comment type="caution">
    <text evidence="6">The sequence shown here is derived from an EMBL/GenBank/DDBJ whole genome shotgun (WGS) entry which is preliminary data.</text>
</comment>
<evidence type="ECO:0000256" key="4">
    <source>
        <dbReference type="ARBA" id="ARBA00023136"/>
    </source>
</evidence>
<dbReference type="PROSITE" id="PS00991">
    <property type="entry name" value="CLAT_ADAPTOR_M_2"/>
    <property type="match status" value="1"/>
</dbReference>
<dbReference type="CDD" id="cd14837">
    <property type="entry name" value="AP3_Mu_N"/>
    <property type="match status" value="1"/>
</dbReference>
<dbReference type="Gene3D" id="2.60.40.1170">
    <property type="entry name" value="Mu homology domain, subdomain B"/>
    <property type="match status" value="3"/>
</dbReference>
<keyword evidence="4" id="KW-0472">Membrane</keyword>
<keyword evidence="3" id="KW-0653">Protein transport</keyword>
<feature type="domain" description="MHD" evidence="5">
    <location>
        <begin position="1085"/>
        <end position="1267"/>
    </location>
</feature>
<reference evidence="6 7" key="1">
    <citation type="submission" date="2023-02" db="EMBL/GenBank/DDBJ databases">
        <title>LHISI_Scaffold_Assembly.</title>
        <authorList>
            <person name="Stuart O.P."/>
            <person name="Cleave R."/>
            <person name="Magrath M.J.L."/>
            <person name="Mikheyev A.S."/>
        </authorList>
    </citation>
    <scope>NUCLEOTIDE SEQUENCE [LARGE SCALE GENOMIC DNA]</scope>
    <source>
        <strain evidence="6">Daus_M_001</strain>
        <tissue evidence="6">Leg muscle</tissue>
    </source>
</reference>
<dbReference type="PROSITE" id="PS51072">
    <property type="entry name" value="MHD"/>
    <property type="match status" value="1"/>
</dbReference>
<evidence type="ECO:0000259" key="5">
    <source>
        <dbReference type="PROSITE" id="PS51072"/>
    </source>
</evidence>
<evidence type="ECO:0000256" key="3">
    <source>
        <dbReference type="ARBA" id="ARBA00022927"/>
    </source>
</evidence>
<dbReference type="Proteomes" id="UP001159363">
    <property type="component" value="Chromosome 7"/>
</dbReference>
<dbReference type="PROSITE" id="PS00990">
    <property type="entry name" value="CLAT_ADAPTOR_M_1"/>
    <property type="match status" value="1"/>
</dbReference>
<dbReference type="Pfam" id="PF00928">
    <property type="entry name" value="Adap_comp_sub"/>
    <property type="match status" value="2"/>
</dbReference>
<evidence type="ECO:0000313" key="7">
    <source>
        <dbReference type="Proteomes" id="UP001159363"/>
    </source>
</evidence>
<protein>
    <recommendedName>
        <fullName evidence="5">MHD domain-containing protein</fullName>
    </recommendedName>
</protein>